<dbReference type="Pfam" id="PF24389">
    <property type="entry name" value="ORC-CDC6-like"/>
    <property type="match status" value="1"/>
</dbReference>
<dbReference type="Gene3D" id="3.40.50.300">
    <property type="entry name" value="P-loop containing nucleotide triphosphate hydrolases"/>
    <property type="match status" value="1"/>
</dbReference>
<feature type="region of interest" description="Disordered" evidence="1">
    <location>
        <begin position="147"/>
        <end position="166"/>
    </location>
</feature>
<dbReference type="Pfam" id="PF04149">
    <property type="entry name" value="DUF397"/>
    <property type="match status" value="1"/>
</dbReference>
<dbReference type="SUPFAM" id="SSF52540">
    <property type="entry name" value="P-loop containing nucleoside triphosphate hydrolases"/>
    <property type="match status" value="1"/>
</dbReference>
<dbReference type="InterPro" id="IPR027417">
    <property type="entry name" value="P-loop_NTPase"/>
</dbReference>
<dbReference type="AlphaFoldDB" id="A0A285KTA3"/>
<organism evidence="3 4">
    <name type="scientific">Paractinoplanes atraurantiacus</name>
    <dbReference type="NCBI Taxonomy" id="1036182"/>
    <lineage>
        <taxon>Bacteria</taxon>
        <taxon>Bacillati</taxon>
        <taxon>Actinomycetota</taxon>
        <taxon>Actinomycetes</taxon>
        <taxon>Micromonosporales</taxon>
        <taxon>Micromonosporaceae</taxon>
        <taxon>Paractinoplanes</taxon>
    </lineage>
</organism>
<accession>A0A285KTA3</accession>
<gene>
    <name evidence="3" type="ORF">SAMN05421748_1526</name>
</gene>
<evidence type="ECO:0000313" key="3">
    <source>
        <dbReference type="EMBL" id="SNY74491.1"/>
    </source>
</evidence>
<dbReference type="EMBL" id="OBDY01000052">
    <property type="protein sequence ID" value="SNY74491.1"/>
    <property type="molecule type" value="Genomic_DNA"/>
</dbReference>
<evidence type="ECO:0000256" key="1">
    <source>
        <dbReference type="SAM" id="MobiDB-lite"/>
    </source>
</evidence>
<dbReference type="InterPro" id="IPR056955">
    <property type="entry name" value="ORC-CDC6-like"/>
</dbReference>
<evidence type="ECO:0000313" key="4">
    <source>
        <dbReference type="Proteomes" id="UP000219612"/>
    </source>
</evidence>
<feature type="domain" description="DUF397" evidence="2">
    <location>
        <begin position="533"/>
        <end position="583"/>
    </location>
</feature>
<dbReference type="InterPro" id="IPR007278">
    <property type="entry name" value="DUF397"/>
</dbReference>
<dbReference type="RefSeq" id="WP_097329161.1">
    <property type="nucleotide sequence ID" value="NZ_OBDY01000052.1"/>
</dbReference>
<feature type="compositionally biased region" description="Low complexity" evidence="1">
    <location>
        <begin position="149"/>
        <end position="166"/>
    </location>
</feature>
<name>A0A285KTA3_9ACTN</name>
<evidence type="ECO:0000259" key="2">
    <source>
        <dbReference type="Pfam" id="PF04149"/>
    </source>
</evidence>
<protein>
    <recommendedName>
        <fullName evidence="2">DUF397 domain-containing protein</fullName>
    </recommendedName>
</protein>
<proteinExistence type="predicted"/>
<dbReference type="Proteomes" id="UP000219612">
    <property type="component" value="Unassembled WGS sequence"/>
</dbReference>
<keyword evidence="4" id="KW-1185">Reference proteome</keyword>
<sequence>MEIGRLLRALQDVDKRAERLEPSDVIATYVNDPTLVAALTSRDNGIIYGRRGAGKTHASRYLAEKRRLEGDMVIYIDMSTDLGSTGSLYFNDDYPLAERATRLLVDAISIVHRQLLESALAGAPGPDISTLEGVLEHLSEVIVNQAAETETSSTDESGSSSSGSLTLKISKSPEAGFTATGGTNRKQVSAGRRKASGPVRTRVHFGAIAPLFRSIFGSIPAKRVWLIIDEWNSIPPALQPYLGEMLRRLFFTIPKVTVRIAAIPQRTEWRATVTPGNYVGVEVGAEIFPILDLDEFAMFLDNIDGLEDERRAFHFYGALLLNHLNGVLADEGRSVGSVEELTQALFSGHDAVAQLAVAANGVPRDAIAIVARAAQRSLGKRITVQDIREAARKHYLTVKLPQINASPVQRRLLDDIVEHVAARGASGFFLVREIDTQSANLARLVDDRLIHVVKRGYTRDPDSQASYDLLRIDYGSFAETGPPAAPRVRELIPRFAVEHDPDSAAGARLREEVFQPDVFRVDDQVVHDDESITWRHSSSHTGNGGVLIGYGNGVVYIRDGKAPDNSLVVVGLAEWHQFLSGVKRSEFDIDYPKEKK</sequence>
<reference evidence="4" key="1">
    <citation type="submission" date="2017-09" db="EMBL/GenBank/DDBJ databases">
        <authorList>
            <person name="Varghese N."/>
            <person name="Submissions S."/>
        </authorList>
    </citation>
    <scope>NUCLEOTIDE SEQUENCE [LARGE SCALE GENOMIC DNA]</scope>
    <source>
        <strain evidence="4">CGMCC 4.6857</strain>
    </source>
</reference>
<feature type="region of interest" description="Disordered" evidence="1">
    <location>
        <begin position="174"/>
        <end position="195"/>
    </location>
</feature>